<evidence type="ECO:0000313" key="7">
    <source>
        <dbReference type="EMBL" id="SOC54428.1"/>
    </source>
</evidence>
<name>A0A285VLJ4_9GAMM</name>
<dbReference type="Pfam" id="PF00155">
    <property type="entry name" value="Aminotran_1_2"/>
    <property type="match status" value="1"/>
</dbReference>
<dbReference type="Proteomes" id="UP000219023">
    <property type="component" value="Unassembled WGS sequence"/>
</dbReference>
<evidence type="ECO:0000256" key="4">
    <source>
        <dbReference type="ARBA" id="ARBA00023125"/>
    </source>
</evidence>
<organism evidence="7 8">
    <name type="scientific">Chromohalobacter canadensis</name>
    <dbReference type="NCBI Taxonomy" id="141389"/>
    <lineage>
        <taxon>Bacteria</taxon>
        <taxon>Pseudomonadati</taxon>
        <taxon>Pseudomonadota</taxon>
        <taxon>Gammaproteobacteria</taxon>
        <taxon>Oceanospirillales</taxon>
        <taxon>Halomonadaceae</taxon>
        <taxon>Chromohalobacter</taxon>
    </lineage>
</organism>
<dbReference type="PROSITE" id="PS50949">
    <property type="entry name" value="HTH_GNTR"/>
    <property type="match status" value="1"/>
</dbReference>
<dbReference type="InterPro" id="IPR015421">
    <property type="entry name" value="PyrdxlP-dep_Trfase_major"/>
</dbReference>
<evidence type="ECO:0000256" key="1">
    <source>
        <dbReference type="ARBA" id="ARBA00005384"/>
    </source>
</evidence>
<dbReference type="InterPro" id="IPR004839">
    <property type="entry name" value="Aminotransferase_I/II_large"/>
</dbReference>
<keyword evidence="5" id="KW-0804">Transcription</keyword>
<evidence type="ECO:0000259" key="6">
    <source>
        <dbReference type="PROSITE" id="PS50949"/>
    </source>
</evidence>
<sequence>MLLGPGVMVMEIMNSAAGPKADRVFILNCTLTIFYNWFIIAIFCEHNEYNKSVKGFIVTMTIWTPELPEGGPRYRRIAEAIAKAIELGELMPGDKLPPQRRLADRLGVTIGTITRAYATAHHQGWVDSRVGSGTYVRQAIGEAPTSFRAGQPIDQGMIDMGMSLPPPHPLRAKGLQNALESITASPQSLQAATEYQPEAGDEIQRARIAAWQSSLGLPDDPSRMVITQGGQHGIQLALQVLCQPGDLVAGDALTYPGFISAAQQAHLRPLAVPMDAYGMDVDALARLCARQPPRVLYTTPDLNNPTGAQLDEARRERLADLAREHDIWLIEDAVQYLPEDERGTSLVALAPERTLHIFSTSKVLAGGLRIGSLTVPAHLLERLGTAIRTQSWMVAPLMVETACRWMENPESQELLHWQIDELAARRTLALERLSDYGPMSREGSSIVWLPLPAGRRSSELQTLLARRGVKVSTPEPFCMGSEPAPQALRLCLGPPENRASLEKALSLINEALSEAPSSPWQTL</sequence>
<keyword evidence="2" id="KW-0663">Pyridoxal phosphate</keyword>
<dbReference type="SUPFAM" id="SSF53383">
    <property type="entry name" value="PLP-dependent transferases"/>
    <property type="match status" value="1"/>
</dbReference>
<keyword evidence="4" id="KW-0238">DNA-binding</keyword>
<dbReference type="Pfam" id="PF00392">
    <property type="entry name" value="GntR"/>
    <property type="match status" value="1"/>
</dbReference>
<dbReference type="SMART" id="SM00345">
    <property type="entry name" value="HTH_GNTR"/>
    <property type="match status" value="1"/>
</dbReference>
<dbReference type="Gene3D" id="3.40.640.10">
    <property type="entry name" value="Type I PLP-dependent aspartate aminotransferase-like (Major domain)"/>
    <property type="match status" value="1"/>
</dbReference>
<dbReference type="SUPFAM" id="SSF46785">
    <property type="entry name" value="Winged helix' DNA-binding domain"/>
    <property type="match status" value="1"/>
</dbReference>
<dbReference type="GO" id="GO:0030170">
    <property type="term" value="F:pyridoxal phosphate binding"/>
    <property type="evidence" value="ECO:0007669"/>
    <property type="project" value="InterPro"/>
</dbReference>
<dbReference type="PANTHER" id="PTHR46577">
    <property type="entry name" value="HTH-TYPE TRANSCRIPTIONAL REGULATORY PROTEIN GABR"/>
    <property type="match status" value="1"/>
</dbReference>
<protein>
    <submittedName>
        <fullName evidence="7">Transcriptional regulator, GntR family</fullName>
    </submittedName>
</protein>
<dbReference type="InterPro" id="IPR036390">
    <property type="entry name" value="WH_DNA-bd_sf"/>
</dbReference>
<dbReference type="Gene3D" id="1.10.10.10">
    <property type="entry name" value="Winged helix-like DNA-binding domain superfamily/Winged helix DNA-binding domain"/>
    <property type="match status" value="1"/>
</dbReference>
<dbReference type="GO" id="GO:0003677">
    <property type="term" value="F:DNA binding"/>
    <property type="evidence" value="ECO:0007669"/>
    <property type="project" value="UniProtKB-KW"/>
</dbReference>
<dbReference type="CDD" id="cd07377">
    <property type="entry name" value="WHTH_GntR"/>
    <property type="match status" value="1"/>
</dbReference>
<dbReference type="InterPro" id="IPR051446">
    <property type="entry name" value="HTH_trans_reg/aminotransferase"/>
</dbReference>
<feature type="domain" description="HTH gntR-type" evidence="6">
    <location>
        <begin position="71"/>
        <end position="139"/>
    </location>
</feature>
<dbReference type="Gene3D" id="3.90.1150.10">
    <property type="entry name" value="Aspartate Aminotransferase, domain 1"/>
    <property type="match status" value="1"/>
</dbReference>
<reference evidence="7 8" key="1">
    <citation type="submission" date="2017-08" db="EMBL/GenBank/DDBJ databases">
        <authorList>
            <person name="de Groot N.N."/>
        </authorList>
    </citation>
    <scope>NUCLEOTIDE SEQUENCE [LARGE SCALE GENOMIC DNA]</scope>
    <source>
        <strain evidence="7 8">USBA 855</strain>
    </source>
</reference>
<dbReference type="EMBL" id="OBQJ01000003">
    <property type="protein sequence ID" value="SOC54428.1"/>
    <property type="molecule type" value="Genomic_DNA"/>
</dbReference>
<dbReference type="InterPro" id="IPR015424">
    <property type="entry name" value="PyrdxlP-dep_Trfase"/>
</dbReference>
<accession>A0A285VLJ4</accession>
<gene>
    <name evidence="7" type="ORF">SAMN05421509_103357</name>
</gene>
<dbReference type="GO" id="GO:0003700">
    <property type="term" value="F:DNA-binding transcription factor activity"/>
    <property type="evidence" value="ECO:0007669"/>
    <property type="project" value="InterPro"/>
</dbReference>
<dbReference type="PANTHER" id="PTHR46577:SF1">
    <property type="entry name" value="HTH-TYPE TRANSCRIPTIONAL REGULATORY PROTEIN GABR"/>
    <property type="match status" value="1"/>
</dbReference>
<evidence type="ECO:0000256" key="5">
    <source>
        <dbReference type="ARBA" id="ARBA00023163"/>
    </source>
</evidence>
<evidence type="ECO:0000256" key="2">
    <source>
        <dbReference type="ARBA" id="ARBA00022898"/>
    </source>
</evidence>
<dbReference type="InterPro" id="IPR000524">
    <property type="entry name" value="Tscrpt_reg_HTH_GntR"/>
</dbReference>
<dbReference type="InterPro" id="IPR036388">
    <property type="entry name" value="WH-like_DNA-bd_sf"/>
</dbReference>
<comment type="similarity">
    <text evidence="1">In the C-terminal section; belongs to the class-I pyridoxal-phosphate-dependent aminotransferase family.</text>
</comment>
<dbReference type="CDD" id="cd00609">
    <property type="entry name" value="AAT_like"/>
    <property type="match status" value="1"/>
</dbReference>
<evidence type="ECO:0000313" key="8">
    <source>
        <dbReference type="Proteomes" id="UP000219023"/>
    </source>
</evidence>
<evidence type="ECO:0000256" key="3">
    <source>
        <dbReference type="ARBA" id="ARBA00023015"/>
    </source>
</evidence>
<keyword evidence="3" id="KW-0805">Transcription regulation</keyword>
<dbReference type="AlphaFoldDB" id="A0A285VLJ4"/>
<proteinExistence type="inferred from homology"/>
<dbReference type="InterPro" id="IPR015422">
    <property type="entry name" value="PyrdxlP-dep_Trfase_small"/>
</dbReference>